<accession>A0ACB9FR26</accession>
<proteinExistence type="predicted"/>
<comment type="caution">
    <text evidence="1">The sequence shown here is derived from an EMBL/GenBank/DDBJ whole genome shotgun (WGS) entry which is preliminary data.</text>
</comment>
<name>A0ACB9FR26_9ASTR</name>
<evidence type="ECO:0000313" key="2">
    <source>
        <dbReference type="Proteomes" id="UP001056120"/>
    </source>
</evidence>
<reference evidence="1 2" key="2">
    <citation type="journal article" date="2022" name="Mol. Ecol. Resour.">
        <title>The genomes of chicory, endive, great burdock and yacon provide insights into Asteraceae paleo-polyploidization history and plant inulin production.</title>
        <authorList>
            <person name="Fan W."/>
            <person name="Wang S."/>
            <person name="Wang H."/>
            <person name="Wang A."/>
            <person name="Jiang F."/>
            <person name="Liu H."/>
            <person name="Zhao H."/>
            <person name="Xu D."/>
            <person name="Zhang Y."/>
        </authorList>
    </citation>
    <scope>NUCLEOTIDE SEQUENCE [LARGE SCALE GENOMIC DNA]</scope>
    <source>
        <strain evidence="2">cv. Yunnan</strain>
        <tissue evidence="1">Leaves</tissue>
    </source>
</reference>
<reference evidence="2" key="1">
    <citation type="journal article" date="2022" name="Mol. Ecol. Resour.">
        <title>The genomes of chicory, endive, great burdock and yacon provide insights into Asteraceae palaeo-polyploidization history and plant inulin production.</title>
        <authorList>
            <person name="Fan W."/>
            <person name="Wang S."/>
            <person name="Wang H."/>
            <person name="Wang A."/>
            <person name="Jiang F."/>
            <person name="Liu H."/>
            <person name="Zhao H."/>
            <person name="Xu D."/>
            <person name="Zhang Y."/>
        </authorList>
    </citation>
    <scope>NUCLEOTIDE SEQUENCE [LARGE SCALE GENOMIC DNA]</scope>
    <source>
        <strain evidence="2">cv. Yunnan</strain>
    </source>
</reference>
<organism evidence="1 2">
    <name type="scientific">Smallanthus sonchifolius</name>
    <dbReference type="NCBI Taxonomy" id="185202"/>
    <lineage>
        <taxon>Eukaryota</taxon>
        <taxon>Viridiplantae</taxon>
        <taxon>Streptophyta</taxon>
        <taxon>Embryophyta</taxon>
        <taxon>Tracheophyta</taxon>
        <taxon>Spermatophyta</taxon>
        <taxon>Magnoliopsida</taxon>
        <taxon>eudicotyledons</taxon>
        <taxon>Gunneridae</taxon>
        <taxon>Pentapetalae</taxon>
        <taxon>asterids</taxon>
        <taxon>campanulids</taxon>
        <taxon>Asterales</taxon>
        <taxon>Asteraceae</taxon>
        <taxon>Asteroideae</taxon>
        <taxon>Heliantheae alliance</taxon>
        <taxon>Millerieae</taxon>
        <taxon>Smallanthus</taxon>
    </lineage>
</organism>
<gene>
    <name evidence="1" type="ORF">L1987_47795</name>
</gene>
<keyword evidence="2" id="KW-1185">Reference proteome</keyword>
<protein>
    <submittedName>
        <fullName evidence="1">Uncharacterized protein</fullName>
    </submittedName>
</protein>
<sequence>MCFTRGQAATLAQELCLKTEKYSGWSYHQFSSVNLLEYEQIDVYTHISRLFLRHSAYLSSVGFASSLSPHIHTCFTRCAI</sequence>
<dbReference type="Proteomes" id="UP001056120">
    <property type="component" value="Linkage Group LG16"/>
</dbReference>
<dbReference type="EMBL" id="CM042033">
    <property type="protein sequence ID" value="KAI3773270.1"/>
    <property type="molecule type" value="Genomic_DNA"/>
</dbReference>
<evidence type="ECO:0000313" key="1">
    <source>
        <dbReference type="EMBL" id="KAI3773270.1"/>
    </source>
</evidence>